<dbReference type="PANTHER" id="PTHR14207:SF0">
    <property type="entry name" value="3-BETA-HYDROXYSTEROID-DELTA(8),DELTA(7)-ISOMERASE"/>
    <property type="match status" value="1"/>
</dbReference>
<keyword evidence="4 13" id="KW-0812">Transmembrane</keyword>
<keyword evidence="8" id="KW-0443">Lipid metabolism</keyword>
<dbReference type="GO" id="GO:0016126">
    <property type="term" value="P:sterol biosynthetic process"/>
    <property type="evidence" value="ECO:0007669"/>
    <property type="project" value="UniProtKB-KW"/>
</dbReference>
<organism evidence="16 17">
    <name type="scientific">Xylaria flabelliformis</name>
    <dbReference type="NCBI Taxonomy" id="2512241"/>
    <lineage>
        <taxon>Eukaryota</taxon>
        <taxon>Fungi</taxon>
        <taxon>Dikarya</taxon>
        <taxon>Ascomycota</taxon>
        <taxon>Pezizomycotina</taxon>
        <taxon>Sordariomycetes</taxon>
        <taxon>Xylariomycetidae</taxon>
        <taxon>Xylariales</taxon>
        <taxon>Xylariaceae</taxon>
        <taxon>Xylaria</taxon>
    </lineage>
</organism>
<keyword evidence="3" id="KW-0444">Lipid biosynthesis</keyword>
<dbReference type="OrthoDB" id="58557at2759"/>
<reference evidence="17" key="1">
    <citation type="submission" date="2019-06" db="EMBL/GenBank/DDBJ databases">
        <title>Draft genome sequence of the griseofulvin-producing fungus Xylaria cubensis strain G536.</title>
        <authorList>
            <person name="Mead M.E."/>
            <person name="Raja H.A."/>
            <person name="Steenwyk J.L."/>
            <person name="Knowles S.L."/>
            <person name="Oberlies N.H."/>
            <person name="Rokas A."/>
        </authorList>
    </citation>
    <scope>NUCLEOTIDE SEQUENCE [LARGE SCALE GENOMIC DNA]</scope>
    <source>
        <strain evidence="17">G536</strain>
    </source>
</reference>
<keyword evidence="6 13" id="KW-1133">Transmembrane helix</keyword>
<evidence type="ECO:0000256" key="12">
    <source>
        <dbReference type="ARBA" id="ARBA00023235"/>
    </source>
</evidence>
<evidence type="ECO:0000256" key="6">
    <source>
        <dbReference type="ARBA" id="ARBA00022989"/>
    </source>
</evidence>
<keyword evidence="12" id="KW-0413">Isomerase</keyword>
<dbReference type="InterPro" id="IPR033118">
    <property type="entry name" value="EXPERA"/>
</dbReference>
<feature type="transmembrane region" description="Helical" evidence="14">
    <location>
        <begin position="165"/>
        <end position="182"/>
    </location>
</feature>
<keyword evidence="9 13" id="KW-0472">Membrane</keyword>
<evidence type="ECO:0000256" key="14">
    <source>
        <dbReference type="SAM" id="Phobius"/>
    </source>
</evidence>
<dbReference type="GO" id="GO:0004769">
    <property type="term" value="F:steroid Delta-isomerase activity"/>
    <property type="evidence" value="ECO:0007669"/>
    <property type="project" value="TreeGrafter"/>
</dbReference>
<sequence>MSGWRSWLTYGIGEIATPTLPPEPTHPYHPLGVDIPAYEENVAPVPVLLAALGGTLGFAVLSAALVARKYNPGLSASGLAVFCWFVMNACLHCVFEGYFVLNHETVASSQSLLAQLWKEYALSDSRYLTSDFFMLSVESITVFFWGPLCLANAIATARNSPSRHALRIIACVAHLYGVALYYATNQCEFYFTGRSHSRPEFIYFWVYYVGFNLPWAIVPAFLLLDSAKTVTRAMKALDKADATLSSHRLRTNGDVVPEPKIRDEHGIVVQRRNRLPGVAYKGSARLQKILSWILSSAVRTTAAEATCSVLSDAIDGSSTLYLFTHEV</sequence>
<evidence type="ECO:0000256" key="3">
    <source>
        <dbReference type="ARBA" id="ARBA00022516"/>
    </source>
</evidence>
<dbReference type="GO" id="GO:0047750">
    <property type="term" value="F:cholestenol delta-isomerase activity"/>
    <property type="evidence" value="ECO:0007669"/>
    <property type="project" value="InterPro"/>
</dbReference>
<evidence type="ECO:0000256" key="11">
    <source>
        <dbReference type="ARBA" id="ARBA00023221"/>
    </source>
</evidence>
<comment type="caution">
    <text evidence="16">The sequence shown here is derived from an EMBL/GenBank/DDBJ whole genome shotgun (WGS) entry which is preliminary data.</text>
</comment>
<gene>
    <name evidence="16" type="ORF">FHL15_008346</name>
</gene>
<feature type="transmembrane region" description="Helical" evidence="14">
    <location>
        <begin position="202"/>
        <end position="224"/>
    </location>
</feature>
<keyword evidence="7" id="KW-0756">Sterol biosynthesis</keyword>
<evidence type="ECO:0000256" key="1">
    <source>
        <dbReference type="ARBA" id="ARBA00004141"/>
    </source>
</evidence>
<evidence type="ECO:0000256" key="13">
    <source>
        <dbReference type="PROSITE-ProRule" id="PRU01087"/>
    </source>
</evidence>
<proteinExistence type="inferred from homology"/>
<evidence type="ECO:0000256" key="4">
    <source>
        <dbReference type="ARBA" id="ARBA00022692"/>
    </source>
</evidence>
<dbReference type="GO" id="GO:0000247">
    <property type="term" value="F:C-8 sterol isomerase activity"/>
    <property type="evidence" value="ECO:0007669"/>
    <property type="project" value="TreeGrafter"/>
</dbReference>
<feature type="domain" description="EXPERA" evidence="15">
    <location>
        <begin position="77"/>
        <end position="223"/>
    </location>
</feature>
<feature type="transmembrane region" description="Helical" evidence="14">
    <location>
        <begin position="132"/>
        <end position="153"/>
    </location>
</feature>
<evidence type="ECO:0000313" key="17">
    <source>
        <dbReference type="Proteomes" id="UP000319160"/>
    </source>
</evidence>
<keyword evidence="10" id="KW-1207">Sterol metabolism</keyword>
<keyword evidence="17" id="KW-1185">Reference proteome</keyword>
<keyword evidence="5" id="KW-0752">Steroid biosynthesis</keyword>
<evidence type="ECO:0000256" key="8">
    <source>
        <dbReference type="ARBA" id="ARBA00023098"/>
    </source>
</evidence>
<dbReference type="AlphaFoldDB" id="A0A553HS37"/>
<dbReference type="InterPro" id="IPR007905">
    <property type="entry name" value="EBP"/>
</dbReference>
<evidence type="ECO:0000256" key="9">
    <source>
        <dbReference type="ARBA" id="ARBA00023136"/>
    </source>
</evidence>
<dbReference type="PANTHER" id="PTHR14207">
    <property type="entry name" value="STEROL ISOMERASE"/>
    <property type="match status" value="1"/>
</dbReference>
<comment type="similarity">
    <text evidence="2">Belongs to the EBP family.</text>
</comment>
<dbReference type="GO" id="GO:0005783">
    <property type="term" value="C:endoplasmic reticulum"/>
    <property type="evidence" value="ECO:0007669"/>
    <property type="project" value="TreeGrafter"/>
</dbReference>
<evidence type="ECO:0000256" key="10">
    <source>
        <dbReference type="ARBA" id="ARBA00023166"/>
    </source>
</evidence>
<accession>A0A553HS37</accession>
<dbReference type="EMBL" id="VFLP01000052">
    <property type="protein sequence ID" value="TRX90767.1"/>
    <property type="molecule type" value="Genomic_DNA"/>
</dbReference>
<evidence type="ECO:0000256" key="2">
    <source>
        <dbReference type="ARBA" id="ARBA00008337"/>
    </source>
</evidence>
<dbReference type="Pfam" id="PF05241">
    <property type="entry name" value="EBP"/>
    <property type="match status" value="1"/>
</dbReference>
<protein>
    <recommendedName>
        <fullName evidence="15">EXPERA domain-containing protein</fullName>
    </recommendedName>
</protein>
<evidence type="ECO:0000256" key="5">
    <source>
        <dbReference type="ARBA" id="ARBA00022955"/>
    </source>
</evidence>
<evidence type="ECO:0000259" key="15">
    <source>
        <dbReference type="PROSITE" id="PS51751"/>
    </source>
</evidence>
<evidence type="ECO:0000256" key="7">
    <source>
        <dbReference type="ARBA" id="ARBA00023011"/>
    </source>
</evidence>
<dbReference type="PROSITE" id="PS51751">
    <property type="entry name" value="EXPERA"/>
    <property type="match status" value="1"/>
</dbReference>
<comment type="subcellular location">
    <subcellularLocation>
        <location evidence="1">Membrane</location>
        <topology evidence="1">Multi-pass membrane protein</topology>
    </subcellularLocation>
</comment>
<name>A0A553HS37_9PEZI</name>
<keyword evidence="11" id="KW-0753">Steroid metabolism</keyword>
<dbReference type="STRING" id="2512241.A0A553HS37"/>
<feature type="transmembrane region" description="Helical" evidence="14">
    <location>
        <begin position="47"/>
        <end position="67"/>
    </location>
</feature>
<dbReference type="GO" id="GO:0016020">
    <property type="term" value="C:membrane"/>
    <property type="evidence" value="ECO:0007669"/>
    <property type="project" value="UniProtKB-SubCell"/>
</dbReference>
<dbReference type="Proteomes" id="UP000319160">
    <property type="component" value="Unassembled WGS sequence"/>
</dbReference>
<feature type="transmembrane region" description="Helical" evidence="14">
    <location>
        <begin position="79"/>
        <end position="101"/>
    </location>
</feature>
<evidence type="ECO:0000313" key="16">
    <source>
        <dbReference type="EMBL" id="TRX90767.1"/>
    </source>
</evidence>